<organism evidence="1 2">
    <name type="scientific">Orchesella cincta</name>
    <name type="common">Springtail</name>
    <name type="synonym">Podura cincta</name>
    <dbReference type="NCBI Taxonomy" id="48709"/>
    <lineage>
        <taxon>Eukaryota</taxon>
        <taxon>Metazoa</taxon>
        <taxon>Ecdysozoa</taxon>
        <taxon>Arthropoda</taxon>
        <taxon>Hexapoda</taxon>
        <taxon>Collembola</taxon>
        <taxon>Entomobryomorpha</taxon>
        <taxon>Entomobryoidea</taxon>
        <taxon>Orchesellidae</taxon>
        <taxon>Orchesellinae</taxon>
        <taxon>Orchesella</taxon>
    </lineage>
</organism>
<evidence type="ECO:0000313" key="1">
    <source>
        <dbReference type="EMBL" id="ODM89699.1"/>
    </source>
</evidence>
<dbReference type="OrthoDB" id="8290869at2759"/>
<reference evidence="1 2" key="1">
    <citation type="journal article" date="2016" name="Genome Biol. Evol.">
        <title>Gene Family Evolution Reflects Adaptation to Soil Environmental Stressors in the Genome of the Collembolan Orchesella cincta.</title>
        <authorList>
            <person name="Faddeeva-Vakhrusheva A."/>
            <person name="Derks M.F."/>
            <person name="Anvar S.Y."/>
            <person name="Agamennone V."/>
            <person name="Suring W."/>
            <person name="Smit S."/>
            <person name="van Straalen N.M."/>
            <person name="Roelofs D."/>
        </authorList>
    </citation>
    <scope>NUCLEOTIDE SEQUENCE [LARGE SCALE GENOMIC DNA]</scope>
    <source>
        <tissue evidence="1">Mixed pool</tissue>
    </source>
</reference>
<dbReference type="EMBL" id="LJIJ01002435">
    <property type="protein sequence ID" value="ODM89699.1"/>
    <property type="molecule type" value="Genomic_DNA"/>
</dbReference>
<sequence>MENKTEPYPFIERTPNGKPCPGQDLIEHGQFQKFDTKIQAFMTAKYSGLMQEPIVETVWKLFSRSLGMLR</sequence>
<gene>
    <name evidence="1" type="ORF">Ocin01_16981</name>
</gene>
<comment type="caution">
    <text evidence="1">The sequence shown here is derived from an EMBL/GenBank/DDBJ whole genome shotgun (WGS) entry which is preliminary data.</text>
</comment>
<name>A0A1D2M9T2_ORCCI</name>
<dbReference type="AlphaFoldDB" id="A0A1D2M9T2"/>
<dbReference type="Proteomes" id="UP000094527">
    <property type="component" value="Unassembled WGS sequence"/>
</dbReference>
<proteinExistence type="predicted"/>
<evidence type="ECO:0000313" key="2">
    <source>
        <dbReference type="Proteomes" id="UP000094527"/>
    </source>
</evidence>
<accession>A0A1D2M9T2</accession>
<keyword evidence="2" id="KW-1185">Reference proteome</keyword>
<protein>
    <submittedName>
        <fullName evidence="1">Uncharacterized protein</fullName>
    </submittedName>
</protein>